<dbReference type="Proteomes" id="UP000440578">
    <property type="component" value="Unassembled WGS sequence"/>
</dbReference>
<reference evidence="4 5" key="1">
    <citation type="submission" date="2019-07" db="EMBL/GenBank/DDBJ databases">
        <title>Draft genome assembly of a fouling barnacle, Amphibalanus amphitrite (Darwin, 1854): The first reference genome for Thecostraca.</title>
        <authorList>
            <person name="Kim W."/>
        </authorList>
    </citation>
    <scope>NUCLEOTIDE SEQUENCE [LARGE SCALE GENOMIC DNA]</scope>
    <source>
        <strain evidence="4">SNU_AA5</strain>
        <tissue evidence="4">Soma without cirri and trophi</tissue>
    </source>
</reference>
<dbReference type="AlphaFoldDB" id="A0A6A4X3L3"/>
<protein>
    <submittedName>
        <fullName evidence="4">Pro-resilin</fullName>
    </submittedName>
</protein>
<evidence type="ECO:0000256" key="3">
    <source>
        <dbReference type="SAM" id="MobiDB-lite"/>
    </source>
</evidence>
<evidence type="ECO:0000313" key="5">
    <source>
        <dbReference type="Proteomes" id="UP000440578"/>
    </source>
</evidence>
<dbReference type="InterPro" id="IPR000618">
    <property type="entry name" value="Insect_cuticle"/>
</dbReference>
<gene>
    <name evidence="4" type="primary">resilin_43</name>
    <name evidence="4" type="ORF">FJT64_016518</name>
</gene>
<name>A0A6A4X3L3_AMPAM</name>
<dbReference type="Pfam" id="PF00379">
    <property type="entry name" value="Chitin_bind_4"/>
    <property type="match status" value="1"/>
</dbReference>
<evidence type="ECO:0000256" key="1">
    <source>
        <dbReference type="ARBA" id="ARBA00022460"/>
    </source>
</evidence>
<feature type="compositionally biased region" description="Low complexity" evidence="3">
    <location>
        <begin position="135"/>
        <end position="167"/>
    </location>
</feature>
<keyword evidence="1 2" id="KW-0193">Cuticle</keyword>
<feature type="compositionally biased region" description="Low complexity" evidence="3">
    <location>
        <begin position="256"/>
        <end position="269"/>
    </location>
</feature>
<dbReference type="PANTHER" id="PTHR12236">
    <property type="entry name" value="STRUCTURAL CONTITUENT OF CUTICLE"/>
    <property type="match status" value="1"/>
</dbReference>
<sequence length="331" mass="33733">MSSLKLPATYRPRSPNDNIFAGSSAGGVGGGYFPAAAGSGGRVISVGSGGGGRRAPSSAYSPAPGGEGMPYDFGWAVQEPDSGNEFTHEETSDGVLTSGQYRVNLPDGRVQLVTYTVRGDSGYQAEVTYEGEAQYPPTSSGQGYSSGGQPSYSAPAGGAARYSAPSSNQQRYSAPSSNQQRYSAPSSNQQRYSAPSSNQQRYSAPSSNQQSYSAPSNTQQRYSSGSGSRSPAAPSRGFPSRAGRRYTPAPSTQYGAAPSSRPTSPAPSTEYGAAPATPRYSPGQDSSGGFGSRLTPSAGVSYRGSGSGGAAPQLESTYGAPATPSQSYGAV</sequence>
<feature type="compositionally biased region" description="Polar residues" evidence="3">
    <location>
        <begin position="168"/>
        <end position="222"/>
    </location>
</feature>
<keyword evidence="5" id="KW-1185">Reference proteome</keyword>
<proteinExistence type="predicted"/>
<dbReference type="EMBL" id="VIIS01000134">
    <property type="protein sequence ID" value="KAF0312823.1"/>
    <property type="molecule type" value="Genomic_DNA"/>
</dbReference>
<feature type="region of interest" description="Disordered" evidence="3">
    <location>
        <begin position="78"/>
        <end position="103"/>
    </location>
</feature>
<accession>A0A6A4X3L3</accession>
<comment type="caution">
    <text evidence="4">The sequence shown here is derived from an EMBL/GenBank/DDBJ whole genome shotgun (WGS) entry which is preliminary data.</text>
</comment>
<dbReference type="GO" id="GO:0031012">
    <property type="term" value="C:extracellular matrix"/>
    <property type="evidence" value="ECO:0007669"/>
    <property type="project" value="TreeGrafter"/>
</dbReference>
<dbReference type="OrthoDB" id="6423516at2759"/>
<evidence type="ECO:0000256" key="2">
    <source>
        <dbReference type="PROSITE-ProRule" id="PRU00497"/>
    </source>
</evidence>
<feature type="region of interest" description="Disordered" evidence="3">
    <location>
        <begin position="128"/>
        <end position="331"/>
    </location>
</feature>
<dbReference type="GO" id="GO:0042302">
    <property type="term" value="F:structural constituent of cuticle"/>
    <property type="evidence" value="ECO:0007669"/>
    <property type="project" value="UniProtKB-UniRule"/>
</dbReference>
<evidence type="ECO:0000313" key="4">
    <source>
        <dbReference type="EMBL" id="KAF0312823.1"/>
    </source>
</evidence>
<feature type="region of interest" description="Disordered" evidence="3">
    <location>
        <begin position="1"/>
        <end position="23"/>
    </location>
</feature>
<feature type="compositionally biased region" description="Low complexity" evidence="3">
    <location>
        <begin position="223"/>
        <end position="236"/>
    </location>
</feature>
<dbReference type="GO" id="GO:0005615">
    <property type="term" value="C:extracellular space"/>
    <property type="evidence" value="ECO:0007669"/>
    <property type="project" value="TreeGrafter"/>
</dbReference>
<organism evidence="4 5">
    <name type="scientific">Amphibalanus amphitrite</name>
    <name type="common">Striped barnacle</name>
    <name type="synonym">Balanus amphitrite</name>
    <dbReference type="NCBI Taxonomy" id="1232801"/>
    <lineage>
        <taxon>Eukaryota</taxon>
        <taxon>Metazoa</taxon>
        <taxon>Ecdysozoa</taxon>
        <taxon>Arthropoda</taxon>
        <taxon>Crustacea</taxon>
        <taxon>Multicrustacea</taxon>
        <taxon>Cirripedia</taxon>
        <taxon>Thoracica</taxon>
        <taxon>Thoracicalcarea</taxon>
        <taxon>Balanomorpha</taxon>
        <taxon>Balanoidea</taxon>
        <taxon>Balanidae</taxon>
        <taxon>Amphibalaninae</taxon>
        <taxon>Amphibalanus</taxon>
    </lineage>
</organism>
<dbReference type="InterPro" id="IPR051217">
    <property type="entry name" value="Insect_Cuticle_Struc_Prot"/>
</dbReference>
<dbReference type="PROSITE" id="PS51155">
    <property type="entry name" value="CHIT_BIND_RR_2"/>
    <property type="match status" value="1"/>
</dbReference>
<feature type="region of interest" description="Disordered" evidence="3">
    <location>
        <begin position="44"/>
        <end position="66"/>
    </location>
</feature>
<dbReference type="PANTHER" id="PTHR12236:SF79">
    <property type="entry name" value="CUTICULAR PROTEIN 50CB-RELATED"/>
    <property type="match status" value="1"/>
</dbReference>